<evidence type="ECO:0000256" key="2">
    <source>
        <dbReference type="ARBA" id="ARBA00023125"/>
    </source>
</evidence>
<dbReference type="SMART" id="SM00418">
    <property type="entry name" value="HTH_ARSR"/>
    <property type="match status" value="1"/>
</dbReference>
<dbReference type="CDD" id="cd00090">
    <property type="entry name" value="HTH_ARSR"/>
    <property type="match status" value="1"/>
</dbReference>
<proteinExistence type="predicted"/>
<dbReference type="InterPro" id="IPR036388">
    <property type="entry name" value="WH-like_DNA-bd_sf"/>
</dbReference>
<feature type="domain" description="HTH arsR-type" evidence="4">
    <location>
        <begin position="1"/>
        <end position="84"/>
    </location>
</feature>
<evidence type="ECO:0000259" key="4">
    <source>
        <dbReference type="PROSITE" id="PS50987"/>
    </source>
</evidence>
<reference evidence="5 6" key="1">
    <citation type="submission" date="2017-08" db="EMBL/GenBank/DDBJ databases">
        <title>WGS of Clinical strains of the CDC Group NO-1 linked to zoonotic infections in humans.</title>
        <authorList>
            <person name="Bernier A.-M."/>
            <person name="Bernard K."/>
        </authorList>
    </citation>
    <scope>NUCLEOTIDE SEQUENCE [LARGE SCALE GENOMIC DNA]</scope>
    <source>
        <strain evidence="5 6">NML79-0751</strain>
    </source>
</reference>
<dbReference type="EMBL" id="NSJD01000001">
    <property type="protein sequence ID" value="PAT41745.1"/>
    <property type="molecule type" value="Genomic_DNA"/>
</dbReference>
<dbReference type="PRINTS" id="PR00778">
    <property type="entry name" value="HTHARSR"/>
</dbReference>
<dbReference type="Gene3D" id="1.10.10.10">
    <property type="entry name" value="Winged helix-like DNA-binding domain superfamily/Winged helix DNA-binding domain"/>
    <property type="match status" value="1"/>
</dbReference>
<dbReference type="PANTHER" id="PTHR43132:SF6">
    <property type="entry name" value="HTH-TYPE TRANSCRIPTIONAL REPRESSOR CZRA"/>
    <property type="match status" value="1"/>
</dbReference>
<dbReference type="PROSITE" id="PS50987">
    <property type="entry name" value="HTH_ARSR_2"/>
    <property type="match status" value="1"/>
</dbReference>
<comment type="caution">
    <text evidence="5">The sequence shown here is derived from an EMBL/GenBank/DDBJ whole genome shotgun (WGS) entry which is preliminary data.</text>
</comment>
<protein>
    <submittedName>
        <fullName evidence="5">Transcriptional regulator</fullName>
    </submittedName>
</protein>
<gene>
    <name evidence="5" type="ORF">CK623_01325</name>
</gene>
<keyword evidence="3" id="KW-0804">Transcription</keyword>
<dbReference type="InterPro" id="IPR036390">
    <property type="entry name" value="WH_DNA-bd_sf"/>
</dbReference>
<dbReference type="Proteomes" id="UP000218644">
    <property type="component" value="Unassembled WGS sequence"/>
</dbReference>
<dbReference type="InterPro" id="IPR051011">
    <property type="entry name" value="Metal_resp_trans_reg"/>
</dbReference>
<dbReference type="InterPro" id="IPR001845">
    <property type="entry name" value="HTH_ArsR_DNA-bd_dom"/>
</dbReference>
<name>A0A2A2AT31_9BURK</name>
<keyword evidence="1" id="KW-0805">Transcription regulation</keyword>
<dbReference type="Pfam" id="PF01022">
    <property type="entry name" value="HTH_5"/>
    <property type="match status" value="1"/>
</dbReference>
<evidence type="ECO:0000313" key="6">
    <source>
        <dbReference type="Proteomes" id="UP000218644"/>
    </source>
</evidence>
<accession>A0A2A2AT31</accession>
<dbReference type="GO" id="GO:0003700">
    <property type="term" value="F:DNA-binding transcription factor activity"/>
    <property type="evidence" value="ECO:0007669"/>
    <property type="project" value="InterPro"/>
</dbReference>
<keyword evidence="2" id="KW-0238">DNA-binding</keyword>
<dbReference type="AlphaFoldDB" id="A0A2A2AT31"/>
<evidence type="ECO:0000313" key="5">
    <source>
        <dbReference type="EMBL" id="PAT41745.1"/>
    </source>
</evidence>
<dbReference type="InterPro" id="IPR011991">
    <property type="entry name" value="ArsR-like_HTH"/>
</dbReference>
<dbReference type="SUPFAM" id="SSF46785">
    <property type="entry name" value="Winged helix' DNA-binding domain"/>
    <property type="match status" value="1"/>
</dbReference>
<evidence type="ECO:0000256" key="3">
    <source>
        <dbReference type="ARBA" id="ARBA00023163"/>
    </source>
</evidence>
<sequence>MCHALSDPARLRLLLWLAEREMCVSELVACEGGKLSSVSARLQTLHAAGLLARRREAKHIFYALADEHVHELLRNILHHAAELA</sequence>
<dbReference type="NCBIfam" id="NF033788">
    <property type="entry name" value="HTH_metalloreg"/>
    <property type="match status" value="1"/>
</dbReference>
<dbReference type="PANTHER" id="PTHR43132">
    <property type="entry name" value="ARSENICAL RESISTANCE OPERON REPRESSOR ARSR-RELATED"/>
    <property type="match status" value="1"/>
</dbReference>
<dbReference type="GO" id="GO:0003677">
    <property type="term" value="F:DNA binding"/>
    <property type="evidence" value="ECO:0007669"/>
    <property type="project" value="UniProtKB-KW"/>
</dbReference>
<evidence type="ECO:0000256" key="1">
    <source>
        <dbReference type="ARBA" id="ARBA00023015"/>
    </source>
</evidence>
<organism evidence="5 6">
    <name type="scientific">Vandammella animalimorsus</name>
    <dbReference type="NCBI Taxonomy" id="2029117"/>
    <lineage>
        <taxon>Bacteria</taxon>
        <taxon>Pseudomonadati</taxon>
        <taxon>Pseudomonadota</taxon>
        <taxon>Betaproteobacteria</taxon>
        <taxon>Burkholderiales</taxon>
        <taxon>Comamonadaceae</taxon>
        <taxon>Vandammella</taxon>
    </lineage>
</organism>